<organism evidence="2 3">
    <name type="scientific">Malus baccata</name>
    <name type="common">Siberian crab apple</name>
    <name type="synonym">Pyrus baccata</name>
    <dbReference type="NCBI Taxonomy" id="106549"/>
    <lineage>
        <taxon>Eukaryota</taxon>
        <taxon>Viridiplantae</taxon>
        <taxon>Streptophyta</taxon>
        <taxon>Embryophyta</taxon>
        <taxon>Tracheophyta</taxon>
        <taxon>Spermatophyta</taxon>
        <taxon>Magnoliopsida</taxon>
        <taxon>eudicotyledons</taxon>
        <taxon>Gunneridae</taxon>
        <taxon>Pentapetalae</taxon>
        <taxon>rosids</taxon>
        <taxon>fabids</taxon>
        <taxon>Rosales</taxon>
        <taxon>Rosaceae</taxon>
        <taxon>Amygdaloideae</taxon>
        <taxon>Maleae</taxon>
        <taxon>Malus</taxon>
    </lineage>
</organism>
<name>A0A540LGM3_MALBA</name>
<feature type="region of interest" description="Disordered" evidence="1">
    <location>
        <begin position="168"/>
        <end position="223"/>
    </location>
</feature>
<evidence type="ECO:0000256" key="1">
    <source>
        <dbReference type="SAM" id="MobiDB-lite"/>
    </source>
</evidence>
<dbReference type="Proteomes" id="UP000315295">
    <property type="component" value="Unassembled WGS sequence"/>
</dbReference>
<sequence length="260" mass="29454">MNHHHHHHHQQVPSNHPEQDSSLPASSSGYRRISLPLLRRCISDPYNPPSATTPNYAFEHSLSASRCGGSLCNMTPSYSPDRLHFPKTPFHSPAAVLPPLPPPQTLQRSVSDLNPSPAKTSSRSSTSSQDFHFSTDIDTPNSKRLQRMKGRLREMSLWCQQLMREEDLMEEDEDHEEQAAEENKEEEEEAEEEQVQTVDATDQDFHDNATATAEDDGGKEFAESVSVEKKDDCLVIHFRCHCDKAYQFLLSGGDCYYKLM</sequence>
<protein>
    <submittedName>
        <fullName evidence="2">Uncharacterized protein</fullName>
    </submittedName>
</protein>
<accession>A0A540LGM3</accession>
<gene>
    <name evidence="2" type="ORF">C1H46_028975</name>
</gene>
<feature type="compositionally biased region" description="Polar residues" evidence="1">
    <location>
        <begin position="105"/>
        <end position="119"/>
    </location>
</feature>
<feature type="compositionally biased region" description="Acidic residues" evidence="1">
    <location>
        <begin position="183"/>
        <end position="194"/>
    </location>
</feature>
<evidence type="ECO:0000313" key="2">
    <source>
        <dbReference type="EMBL" id="TQD85452.1"/>
    </source>
</evidence>
<dbReference type="EMBL" id="VIEB01000596">
    <property type="protein sequence ID" value="TQD85452.1"/>
    <property type="molecule type" value="Genomic_DNA"/>
</dbReference>
<feature type="region of interest" description="Disordered" evidence="1">
    <location>
        <begin position="84"/>
        <end position="142"/>
    </location>
</feature>
<keyword evidence="3" id="KW-1185">Reference proteome</keyword>
<reference evidence="2 3" key="1">
    <citation type="journal article" date="2019" name="G3 (Bethesda)">
        <title>Sequencing of a Wild Apple (Malus baccata) Genome Unravels the Differences Between Cultivated and Wild Apple Species Regarding Disease Resistance and Cold Tolerance.</title>
        <authorList>
            <person name="Chen X."/>
        </authorList>
    </citation>
    <scope>NUCLEOTIDE SEQUENCE [LARGE SCALE GENOMIC DNA]</scope>
    <source>
        <strain evidence="3">cv. Shandingzi</strain>
        <tissue evidence="2">Leaves</tissue>
    </source>
</reference>
<feature type="compositionally biased region" description="Polar residues" evidence="1">
    <location>
        <begin position="11"/>
        <end position="28"/>
    </location>
</feature>
<feature type="compositionally biased region" description="Polar residues" evidence="1">
    <location>
        <begin position="129"/>
        <end position="142"/>
    </location>
</feature>
<proteinExistence type="predicted"/>
<feature type="region of interest" description="Disordered" evidence="1">
    <location>
        <begin position="1"/>
        <end position="28"/>
    </location>
</feature>
<comment type="caution">
    <text evidence="2">The sequence shown here is derived from an EMBL/GenBank/DDBJ whole genome shotgun (WGS) entry which is preliminary data.</text>
</comment>
<evidence type="ECO:0000313" key="3">
    <source>
        <dbReference type="Proteomes" id="UP000315295"/>
    </source>
</evidence>
<dbReference type="AlphaFoldDB" id="A0A540LGM3"/>
<feature type="compositionally biased region" description="Basic residues" evidence="1">
    <location>
        <begin position="1"/>
        <end position="10"/>
    </location>
</feature>